<dbReference type="EMBL" id="GGYP01000065">
    <property type="protein sequence ID" value="MDE44836.1"/>
    <property type="molecule type" value="Transcribed_RNA"/>
</dbReference>
<gene>
    <name evidence="4" type="primary">PARK7</name>
    <name evidence="4" type="ORF">g.5758</name>
</gene>
<dbReference type="SUPFAM" id="SSF52317">
    <property type="entry name" value="Class I glutamine amidotransferase-like"/>
    <property type="match status" value="1"/>
</dbReference>
<organism evidence="4">
    <name type="scientific">Aceria tosichella</name>
    <name type="common">wheat curl mite</name>
    <dbReference type="NCBI Taxonomy" id="561515"/>
    <lineage>
        <taxon>Eukaryota</taxon>
        <taxon>Metazoa</taxon>
        <taxon>Ecdysozoa</taxon>
        <taxon>Arthropoda</taxon>
        <taxon>Chelicerata</taxon>
        <taxon>Arachnida</taxon>
        <taxon>Acari</taxon>
        <taxon>Acariformes</taxon>
        <taxon>Trombidiformes</taxon>
        <taxon>Prostigmata</taxon>
        <taxon>Eupodina</taxon>
        <taxon>Eriophyoidea</taxon>
        <taxon>Eriophyidae</taxon>
        <taxon>Eriophyinae</taxon>
        <taxon>Aceriini</taxon>
        <taxon>Aceria</taxon>
    </lineage>
</organism>
<dbReference type="InterPro" id="IPR002818">
    <property type="entry name" value="DJ-1/PfpI"/>
</dbReference>
<dbReference type="InterPro" id="IPR029062">
    <property type="entry name" value="Class_I_gatase-like"/>
</dbReference>
<dbReference type="Gene3D" id="3.40.50.880">
    <property type="match status" value="1"/>
</dbReference>
<dbReference type="GO" id="GO:0046295">
    <property type="term" value="P:glycolate biosynthetic process"/>
    <property type="evidence" value="ECO:0007669"/>
    <property type="project" value="TreeGrafter"/>
</dbReference>
<evidence type="ECO:0000256" key="2">
    <source>
        <dbReference type="ARBA" id="ARBA00022490"/>
    </source>
</evidence>
<dbReference type="PANTHER" id="PTHR48094">
    <property type="entry name" value="PROTEIN/NUCLEIC ACID DEGLYCASE DJ-1-RELATED"/>
    <property type="match status" value="1"/>
</dbReference>
<name>A0A6G1S2W2_9ACAR</name>
<evidence type="ECO:0000313" key="4">
    <source>
        <dbReference type="EMBL" id="MDE44836.1"/>
    </source>
</evidence>
<dbReference type="GO" id="GO:0005739">
    <property type="term" value="C:mitochondrion"/>
    <property type="evidence" value="ECO:0007669"/>
    <property type="project" value="TreeGrafter"/>
</dbReference>
<dbReference type="NCBIfam" id="TIGR01383">
    <property type="entry name" value="not_thiJ"/>
    <property type="match status" value="1"/>
</dbReference>
<keyword evidence="2" id="KW-0963">Cytoplasm</keyword>
<dbReference type="CDD" id="cd03135">
    <property type="entry name" value="GATase1_DJ-1"/>
    <property type="match status" value="1"/>
</dbReference>
<feature type="domain" description="DJ-1/PfpI" evidence="3">
    <location>
        <begin position="62"/>
        <end position="226"/>
    </location>
</feature>
<dbReference type="GO" id="GO:0006979">
    <property type="term" value="P:response to oxidative stress"/>
    <property type="evidence" value="ECO:0007669"/>
    <property type="project" value="TreeGrafter"/>
</dbReference>
<dbReference type="PANTHER" id="PTHR48094:SF12">
    <property type="entry name" value="PARKINSON DISEASE PROTEIN 7 HOMOLOG"/>
    <property type="match status" value="1"/>
</dbReference>
<sequence length="244" mass="25809">MFRVIQTIARHPKEPLSCLIRSSPPVTSPNLVHKSPQNNLQLAFNFAPLIRHSSSDSANMAKALVVVADGTEEMEAVITADVLRRGKVSTTIAGLNSAEAVKCSCGVKLVPDKSLSDAMKEEYDAVVLPGGLGGSEAFCASSKLGELLKKQEKAGKICAAICAAPTAFKAHGIGAGKTLTSYPSMAEKFKGTDYKYVEDHSVVVDGKLVTSRGPGTAFDFGLKLVELLVDKKTSDEIKAGMLVK</sequence>
<dbReference type="GO" id="GO:1903189">
    <property type="term" value="P:glyoxal metabolic process"/>
    <property type="evidence" value="ECO:0007669"/>
    <property type="project" value="TreeGrafter"/>
</dbReference>
<reference evidence="4" key="1">
    <citation type="submission" date="2018-10" db="EMBL/GenBank/DDBJ databases">
        <title>Transcriptome assembly of Aceria tosichella (Wheat curl mite) Type 2.</title>
        <authorList>
            <person name="Scully E.D."/>
            <person name="Geib S.M."/>
            <person name="Palmer N.A."/>
            <person name="Gupta A.K."/>
            <person name="Sarath G."/>
            <person name="Tatineni S."/>
        </authorList>
    </citation>
    <scope>NUCLEOTIDE SEQUENCE</scope>
    <source>
        <strain evidence="4">LincolnNE</strain>
    </source>
</reference>
<evidence type="ECO:0000256" key="1">
    <source>
        <dbReference type="ARBA" id="ARBA00004496"/>
    </source>
</evidence>
<dbReference type="InterPro" id="IPR006287">
    <property type="entry name" value="DJ-1"/>
</dbReference>
<dbReference type="GO" id="GO:0051896">
    <property type="term" value="P:regulation of phosphatidylinositol 3-kinase/protein kinase B signal transduction"/>
    <property type="evidence" value="ECO:0007669"/>
    <property type="project" value="UniProtKB-ARBA"/>
</dbReference>
<accession>A0A6G1S2W2</accession>
<protein>
    <submittedName>
        <fullName evidence="4">Protein DJ-1</fullName>
    </submittedName>
</protein>
<comment type="subcellular location">
    <subcellularLocation>
        <location evidence="1">Cytoplasm</location>
    </subcellularLocation>
</comment>
<dbReference type="FunFam" id="3.40.50.880:FF:000022">
    <property type="entry name" value="protein deglycase DJ-1"/>
    <property type="match status" value="1"/>
</dbReference>
<dbReference type="InterPro" id="IPR050325">
    <property type="entry name" value="Prot/Nucl_acid_deglycase"/>
</dbReference>
<dbReference type="Pfam" id="PF01965">
    <property type="entry name" value="DJ-1_PfpI"/>
    <property type="match status" value="1"/>
</dbReference>
<proteinExistence type="predicted"/>
<dbReference type="GO" id="GO:0005634">
    <property type="term" value="C:nucleus"/>
    <property type="evidence" value="ECO:0007669"/>
    <property type="project" value="TreeGrafter"/>
</dbReference>
<evidence type="ECO:0000259" key="3">
    <source>
        <dbReference type="Pfam" id="PF01965"/>
    </source>
</evidence>
<dbReference type="AlphaFoldDB" id="A0A6G1S2W2"/>